<dbReference type="InterPro" id="IPR001199">
    <property type="entry name" value="Cyt_B5-like_heme/steroid-bd"/>
</dbReference>
<dbReference type="SUPFAM" id="SSF55856">
    <property type="entry name" value="Cytochrome b5-like heme/steroid binding domain"/>
    <property type="match status" value="1"/>
</dbReference>
<dbReference type="GO" id="GO:0005886">
    <property type="term" value="C:plasma membrane"/>
    <property type="evidence" value="ECO:0007669"/>
    <property type="project" value="TreeGrafter"/>
</dbReference>
<keyword evidence="14" id="KW-1185">Reference proteome</keyword>
<evidence type="ECO:0000256" key="4">
    <source>
        <dbReference type="ARBA" id="ARBA00022723"/>
    </source>
</evidence>
<keyword evidence="8" id="KW-1015">Disulfide bond</keyword>
<dbReference type="InterPro" id="IPR036400">
    <property type="entry name" value="Cyt_B5-like_heme/steroid_sf"/>
</dbReference>
<dbReference type="Gene3D" id="3.40.390.10">
    <property type="entry name" value="Collagenase (Catalytic Domain)"/>
    <property type="match status" value="1"/>
</dbReference>
<keyword evidence="11" id="KW-0812">Transmembrane</keyword>
<reference evidence="13" key="1">
    <citation type="submission" date="2020-12" db="EMBL/GenBank/DDBJ databases">
        <title>Metabolic potential, ecology and presence of endohyphal bacteria is reflected in genomic diversity of Mucoromycotina.</title>
        <authorList>
            <person name="Muszewska A."/>
            <person name="Okrasinska A."/>
            <person name="Steczkiewicz K."/>
            <person name="Drgas O."/>
            <person name="Orlowska M."/>
            <person name="Perlinska-Lenart U."/>
            <person name="Aleksandrzak-Piekarczyk T."/>
            <person name="Szatraj K."/>
            <person name="Zielenkiewicz U."/>
            <person name="Pilsyk S."/>
            <person name="Malc E."/>
            <person name="Mieczkowski P."/>
            <person name="Kruszewska J.S."/>
            <person name="Biernat P."/>
            <person name="Pawlowska J."/>
        </authorList>
    </citation>
    <scope>NUCLEOTIDE SEQUENCE</scope>
    <source>
        <strain evidence="13">WA0000051536</strain>
    </source>
</reference>
<evidence type="ECO:0000256" key="7">
    <source>
        <dbReference type="ARBA" id="ARBA00023049"/>
    </source>
</evidence>
<feature type="transmembrane region" description="Helical" evidence="11">
    <location>
        <begin position="1177"/>
        <end position="1199"/>
    </location>
</feature>
<protein>
    <recommendedName>
        <fullName evidence="12">Cytochrome b5 heme-binding domain-containing protein</fullName>
    </recommendedName>
</protein>
<evidence type="ECO:0000256" key="9">
    <source>
        <dbReference type="ARBA" id="ARBA00023180"/>
    </source>
</evidence>
<evidence type="ECO:0000256" key="1">
    <source>
        <dbReference type="ARBA" id="ARBA00001947"/>
    </source>
</evidence>
<keyword evidence="9" id="KW-0325">Glycoprotein</keyword>
<keyword evidence="7" id="KW-0482">Metalloprotease</keyword>
<sequence length="1337" mass="153074">MDETRQPLLSDRQEDEEEREISSPNGRDASYHRPVFVQPGKFTSLEKLLFFVSSVLLILLSVFAGLYARSAMEGKPPVPGPPKSDPPTETPPADEICTKPECVITASQILQDMDQTADPCDDFYQYACGNWIETHPIPESKSRIGTFDNLFENNMKAIQKILSKDFSSVVADVEGELPPPDKVIDEQNFKKIKDFYESCLDEDSIDSVGAEPLYPMFEEIQKLLPLSDLQNQDAKKISNVLSYLMQRGVNPLFQLAVSPDDKDPDSYAVQMWQSGLGMNSKEYYEDEFYVKSYQDIVTEILQVLFSKDNGKFGWKYNNPGATAKRIVDFEKALAKISDTSDQLQDPESIYNPFTISQLHERSASIDWDLLITELLPSSVSRPKQIIVSSPNYLGNLSTPLLQSTNSRSLQFYFIWHTLLNYIDDLGEEFTKPKRKLDALLSGVSARVSKPRWEYCIRQLDNSLGFLVGRYYVLDQFKGDARERADSFVESINDAFVDRLPDLEWIDDTTKARAVEKVRALTRKIGYPTGTPDTLSPVSLSEFYNGLHVNKGDHFGNILSANAFDVRSMWKRIGKPVDRSMWEMTPQTVNAYYNPPGNEIVFPAGILQRPYFNLDDPDYLNYGGIGVVVGHELTHGFDDNGRQYDPEGKLRQWWTDETVEAFKVKAQCFIDQYSNFTVKGPKGEEVHVNGKLTLGENLADNGGLREAFSAWKRRFDQDVDLPDSEKKWNNVILPGLEHLSREKLFYVNFGRVWCGKSTPAKAVLGVRTDPHSPPSWRAMGAVQNSQHFAETFQCKKGSNMNPVSKCDLCEWKFLVSARTRAWLSIPSLPSLYSFYSMPPNNRAVEPTLYTYITRKELDERVKQGELLIIFNDKVYKLDRWIKYHPGGQLAIRHVVGKDATDEITAMHQAYIYEKSIHSFYVGEYVENILQLPSKIPSGLPPPSEPVLSDEHRSDDLITRFYLEHKKAQEDVLLAPQADMQTVRARYRRLEKEIVARGLFRCNYWRYGKELCRYVTFFYLAMYLTLKGSETWHYLLSAVFMAAFWHQITFSAHDSGHNGITGKSKYDHLIGIFIADFCGGLSIAWWKSSHNVHHIVTNDPEHDPDIQLMPFFAITTRTFNAYSTYYKRVMDFDAFANFLIRHQHKLYYIILAFGRFNLHALSFTHLLTAPVVRRRGLEVVGLIFFFSWFSYFLSYVPSWILRVAYVLISYTLTAPLHVQITLSHYGMSTDDLGPDEPFPTKQLRTTMDVDCPEWLDWFHGGLQYQAVHHLFPRLPRHNLRQVVPLVKQFCKDLDLTYHVYTFSKGNGVVLGALKSVGDQVRLMNEVALHNAEEMVAPAS</sequence>
<dbReference type="PRINTS" id="PR00786">
    <property type="entry name" value="NEPRILYSIN"/>
</dbReference>
<evidence type="ECO:0000313" key="14">
    <source>
        <dbReference type="Proteomes" id="UP000612746"/>
    </source>
</evidence>
<dbReference type="Pfam" id="PF05649">
    <property type="entry name" value="Peptidase_M13_N"/>
    <property type="match status" value="1"/>
</dbReference>
<feature type="transmembrane region" description="Helical" evidence="11">
    <location>
        <begin position="1144"/>
        <end position="1165"/>
    </location>
</feature>
<dbReference type="PROSITE" id="PS50255">
    <property type="entry name" value="CYTOCHROME_B5_2"/>
    <property type="match status" value="1"/>
</dbReference>
<dbReference type="CDD" id="cd08662">
    <property type="entry name" value="M13"/>
    <property type="match status" value="1"/>
</dbReference>
<feature type="region of interest" description="Disordered" evidence="10">
    <location>
        <begin position="1"/>
        <end position="32"/>
    </location>
</feature>
<dbReference type="PANTHER" id="PTHR11733">
    <property type="entry name" value="ZINC METALLOPROTEASE FAMILY M13 NEPRILYSIN-RELATED"/>
    <property type="match status" value="1"/>
</dbReference>
<name>A0A8H7PLB0_9FUNG</name>
<keyword evidence="11" id="KW-1133">Transmembrane helix</keyword>
<dbReference type="PROSITE" id="PS51885">
    <property type="entry name" value="NEPRILYSIN"/>
    <property type="match status" value="1"/>
</dbReference>
<dbReference type="GO" id="GO:0016485">
    <property type="term" value="P:protein processing"/>
    <property type="evidence" value="ECO:0007669"/>
    <property type="project" value="TreeGrafter"/>
</dbReference>
<evidence type="ECO:0000256" key="5">
    <source>
        <dbReference type="ARBA" id="ARBA00022801"/>
    </source>
</evidence>
<dbReference type="GO" id="GO:0004222">
    <property type="term" value="F:metalloendopeptidase activity"/>
    <property type="evidence" value="ECO:0007669"/>
    <property type="project" value="InterPro"/>
</dbReference>
<feature type="region of interest" description="Disordered" evidence="10">
    <location>
        <begin position="74"/>
        <end position="95"/>
    </location>
</feature>
<proteinExistence type="inferred from homology"/>
<evidence type="ECO:0000259" key="12">
    <source>
        <dbReference type="PROSITE" id="PS50255"/>
    </source>
</evidence>
<dbReference type="CDD" id="cd03506">
    <property type="entry name" value="Delta6-FADS-like"/>
    <property type="match status" value="1"/>
</dbReference>
<dbReference type="InterPro" id="IPR042089">
    <property type="entry name" value="Peptidase_M13_dom_2"/>
</dbReference>
<dbReference type="InterPro" id="IPR005804">
    <property type="entry name" value="FA_desaturase_dom"/>
</dbReference>
<organism evidence="13 14">
    <name type="scientific">Umbelopsis vinacea</name>
    <dbReference type="NCBI Taxonomy" id="44442"/>
    <lineage>
        <taxon>Eukaryota</taxon>
        <taxon>Fungi</taxon>
        <taxon>Fungi incertae sedis</taxon>
        <taxon>Mucoromycota</taxon>
        <taxon>Mucoromycotina</taxon>
        <taxon>Umbelopsidomycetes</taxon>
        <taxon>Umbelopsidales</taxon>
        <taxon>Umbelopsidaceae</taxon>
        <taxon>Umbelopsis</taxon>
    </lineage>
</organism>
<feature type="transmembrane region" description="Helical" evidence="11">
    <location>
        <begin position="48"/>
        <end position="68"/>
    </location>
</feature>
<evidence type="ECO:0000313" key="13">
    <source>
        <dbReference type="EMBL" id="KAG2176006.1"/>
    </source>
</evidence>
<dbReference type="InterPro" id="IPR000718">
    <property type="entry name" value="Peptidase_M13"/>
</dbReference>
<dbReference type="InterPro" id="IPR008753">
    <property type="entry name" value="Peptidase_M13_N"/>
</dbReference>
<keyword evidence="3" id="KW-0645">Protease</keyword>
<dbReference type="FunFam" id="3.40.390.10:FF:000076">
    <property type="entry name" value="membrane metallo-endopeptidase-like 1"/>
    <property type="match status" value="1"/>
</dbReference>
<dbReference type="Proteomes" id="UP000612746">
    <property type="component" value="Unassembled WGS sequence"/>
</dbReference>
<accession>A0A8H7PLB0</accession>
<evidence type="ECO:0000256" key="8">
    <source>
        <dbReference type="ARBA" id="ARBA00023157"/>
    </source>
</evidence>
<evidence type="ECO:0000256" key="6">
    <source>
        <dbReference type="ARBA" id="ARBA00022833"/>
    </source>
</evidence>
<keyword evidence="4" id="KW-0479">Metal-binding</keyword>
<keyword evidence="5" id="KW-0378">Hydrolase</keyword>
<dbReference type="EMBL" id="JAEPRA010000014">
    <property type="protein sequence ID" value="KAG2176006.1"/>
    <property type="molecule type" value="Genomic_DNA"/>
</dbReference>
<evidence type="ECO:0000256" key="11">
    <source>
        <dbReference type="SAM" id="Phobius"/>
    </source>
</evidence>
<dbReference type="GO" id="GO:0006629">
    <property type="term" value="P:lipid metabolic process"/>
    <property type="evidence" value="ECO:0007669"/>
    <property type="project" value="InterPro"/>
</dbReference>
<dbReference type="InterPro" id="IPR018497">
    <property type="entry name" value="Peptidase_M13_C"/>
</dbReference>
<feature type="transmembrane region" description="Helical" evidence="11">
    <location>
        <begin position="1067"/>
        <end position="1084"/>
    </location>
</feature>
<comment type="caution">
    <text evidence="13">The sequence shown here is derived from an EMBL/GenBank/DDBJ whole genome shotgun (WGS) entry which is preliminary data.</text>
</comment>
<dbReference type="Gene3D" id="3.10.120.10">
    <property type="entry name" value="Cytochrome b5-like heme/steroid binding domain"/>
    <property type="match status" value="1"/>
</dbReference>
<feature type="compositionally biased region" description="Pro residues" evidence="10">
    <location>
        <begin position="76"/>
        <end position="90"/>
    </location>
</feature>
<evidence type="ECO:0000256" key="2">
    <source>
        <dbReference type="ARBA" id="ARBA00007357"/>
    </source>
</evidence>
<gene>
    <name evidence="13" type="ORF">INT44_000485</name>
</gene>
<keyword evidence="11" id="KW-0472">Membrane</keyword>
<feature type="domain" description="Cytochrome b5 heme-binding" evidence="12">
    <location>
        <begin position="848"/>
        <end position="924"/>
    </location>
</feature>
<comment type="similarity">
    <text evidence="2">Belongs to the peptidase M13 family.</text>
</comment>
<dbReference type="InterPro" id="IPR024079">
    <property type="entry name" value="MetalloPept_cat_dom_sf"/>
</dbReference>
<dbReference type="Gene3D" id="1.10.1380.10">
    <property type="entry name" value="Neutral endopeptidase , domain2"/>
    <property type="match status" value="1"/>
</dbReference>
<dbReference type="SUPFAM" id="SSF55486">
    <property type="entry name" value="Metalloproteases ('zincins'), catalytic domain"/>
    <property type="match status" value="1"/>
</dbReference>
<dbReference type="SMART" id="SM01117">
    <property type="entry name" value="Cyt-b5"/>
    <property type="match status" value="1"/>
</dbReference>
<evidence type="ECO:0000256" key="10">
    <source>
        <dbReference type="SAM" id="MobiDB-lite"/>
    </source>
</evidence>
<dbReference type="Pfam" id="PF01431">
    <property type="entry name" value="Peptidase_M13"/>
    <property type="match status" value="1"/>
</dbReference>
<feature type="transmembrane region" description="Helical" evidence="11">
    <location>
        <begin position="1104"/>
        <end position="1123"/>
    </location>
</feature>
<keyword evidence="6" id="KW-0862">Zinc</keyword>
<evidence type="ECO:0000256" key="3">
    <source>
        <dbReference type="ARBA" id="ARBA00022670"/>
    </source>
</evidence>
<feature type="transmembrane region" description="Helical" evidence="11">
    <location>
        <begin position="1030"/>
        <end position="1046"/>
    </location>
</feature>
<comment type="cofactor">
    <cofactor evidence="1">
        <name>Zn(2+)</name>
        <dbReference type="ChEBI" id="CHEBI:29105"/>
    </cofactor>
</comment>
<dbReference type="Pfam" id="PF00487">
    <property type="entry name" value="FA_desaturase"/>
    <property type="match status" value="1"/>
</dbReference>
<dbReference type="GO" id="GO:0046872">
    <property type="term" value="F:metal ion binding"/>
    <property type="evidence" value="ECO:0007669"/>
    <property type="project" value="UniProtKB-KW"/>
</dbReference>
<dbReference type="PANTHER" id="PTHR11733:SF167">
    <property type="entry name" value="FI17812P1-RELATED"/>
    <property type="match status" value="1"/>
</dbReference>
<dbReference type="Pfam" id="PF00173">
    <property type="entry name" value="Cyt-b5"/>
    <property type="match status" value="1"/>
</dbReference>
<dbReference type="OrthoDB" id="6475849at2759"/>